<evidence type="ECO:0000313" key="3">
    <source>
        <dbReference type="EMBL" id="TSC64855.1"/>
    </source>
</evidence>
<feature type="transmembrane region" description="Helical" evidence="2">
    <location>
        <begin position="46"/>
        <end position="66"/>
    </location>
</feature>
<dbReference type="Proteomes" id="UP000316253">
    <property type="component" value="Unassembled WGS sequence"/>
</dbReference>
<keyword evidence="2" id="KW-1133">Transmembrane helix</keyword>
<dbReference type="EMBL" id="VMFD01000081">
    <property type="protein sequence ID" value="TSC64855.1"/>
    <property type="molecule type" value="Genomic_DNA"/>
</dbReference>
<dbReference type="AlphaFoldDB" id="A0A554J901"/>
<dbReference type="InterPro" id="IPR024414">
    <property type="entry name" value="Uncharacterised_PrgI"/>
</dbReference>
<feature type="compositionally biased region" description="Low complexity" evidence="1">
    <location>
        <begin position="196"/>
        <end position="215"/>
    </location>
</feature>
<evidence type="ECO:0000256" key="2">
    <source>
        <dbReference type="SAM" id="Phobius"/>
    </source>
</evidence>
<accession>A0A554J901</accession>
<feature type="compositionally biased region" description="Polar residues" evidence="1">
    <location>
        <begin position="216"/>
        <end position="231"/>
    </location>
</feature>
<reference evidence="3 4" key="1">
    <citation type="submission" date="2017-08" db="EMBL/GenBank/DDBJ databases">
        <title>Mechanisms for carbon and nitrogen cycling indicate functional differentiation within the Candidate Phyla Radiation.</title>
        <authorList>
            <person name="Danczak R.E."/>
            <person name="Johnston M.D."/>
            <person name="Kenah C."/>
            <person name="Slattery M."/>
            <person name="Wrighton K.C."/>
            <person name="Wilkins M.J."/>
        </authorList>
    </citation>
    <scope>NUCLEOTIDE SEQUENCE [LARGE SCALE GENOMIC DNA]</scope>
    <source>
        <strain evidence="3">Gr01-1014_85</strain>
    </source>
</reference>
<dbReference type="Pfam" id="PF12666">
    <property type="entry name" value="PrgI"/>
    <property type="match status" value="1"/>
</dbReference>
<feature type="region of interest" description="Disordered" evidence="1">
    <location>
        <begin position="196"/>
        <end position="242"/>
    </location>
</feature>
<feature type="transmembrane region" description="Helical" evidence="2">
    <location>
        <begin position="21"/>
        <end position="40"/>
    </location>
</feature>
<proteinExistence type="predicted"/>
<keyword evidence="2" id="KW-0812">Transmembrane</keyword>
<evidence type="ECO:0000256" key="1">
    <source>
        <dbReference type="SAM" id="MobiDB-lite"/>
    </source>
</evidence>
<organism evidence="3 4">
    <name type="scientific">Candidatus Berkelbacteria bacterium Gr01-1014_85</name>
    <dbReference type="NCBI Taxonomy" id="2017150"/>
    <lineage>
        <taxon>Bacteria</taxon>
        <taxon>Candidatus Berkelbacteria</taxon>
    </lineage>
</organism>
<evidence type="ECO:0008006" key="5">
    <source>
        <dbReference type="Google" id="ProtNLM"/>
    </source>
</evidence>
<gene>
    <name evidence="3" type="ORF">CEO22_681</name>
</gene>
<sequence length="242" mass="25426">MQVRVPQNIDQDDKIIGSLTLGQLIYAFIGGIILVLLVVIGLPFAVFVTLALPVVLVTLSLTVATINGRPLARIAIDFVLWFLGPRQRLWQDPANAAVKSSSIAPSRPAVAVPSFATTVPSQVGVTPKPAAPISKRDWLSNPSQNWLAQGEQSQQAISQEVDQLASLGQLGPDPIESTANQGRRVILGKNKLEVTAGASTSTVSSASTAISTNTANPTIPSVQSPTPTATAPSRILKVQRAS</sequence>
<name>A0A554J901_9BACT</name>
<protein>
    <recommendedName>
        <fullName evidence="5">PrgI family protein</fullName>
    </recommendedName>
</protein>
<keyword evidence="2" id="KW-0472">Membrane</keyword>
<comment type="caution">
    <text evidence="3">The sequence shown here is derived from an EMBL/GenBank/DDBJ whole genome shotgun (WGS) entry which is preliminary data.</text>
</comment>
<evidence type="ECO:0000313" key="4">
    <source>
        <dbReference type="Proteomes" id="UP000316253"/>
    </source>
</evidence>